<dbReference type="InterPro" id="IPR048665">
    <property type="entry name" value="InhA-like_VEG"/>
</dbReference>
<dbReference type="NCBIfam" id="TIGR03296">
    <property type="entry name" value="M6dom_TIGR03296"/>
    <property type="match status" value="1"/>
</dbReference>
<keyword evidence="5" id="KW-0479">Metal-binding</keyword>
<keyword evidence="6 11" id="KW-0732">Signal</keyword>
<feature type="signal peptide" evidence="11">
    <location>
        <begin position="1"/>
        <end position="28"/>
    </location>
</feature>
<dbReference type="Proteomes" id="UP000265614">
    <property type="component" value="Unassembled WGS sequence"/>
</dbReference>
<dbReference type="Pfam" id="PF20774">
    <property type="entry name" value="InhA-like_VEG"/>
    <property type="match status" value="1"/>
</dbReference>
<keyword evidence="15" id="KW-1185">Reference proteome</keyword>
<keyword evidence="3" id="KW-0964">Secreted</keyword>
<dbReference type="OrthoDB" id="275270at2"/>
<dbReference type="PANTHER" id="PTHR13062:SF12">
    <property type="entry name" value="ALPHA-2-MACROGLOBULIN DOMAIN-CONTAINING PROTEIN"/>
    <property type="match status" value="1"/>
</dbReference>
<evidence type="ECO:0000256" key="6">
    <source>
        <dbReference type="ARBA" id="ARBA00022729"/>
    </source>
</evidence>
<reference evidence="14 15" key="1">
    <citation type="submission" date="2018-09" db="EMBL/GenBank/DDBJ databases">
        <title>YIM 75000 draft genome.</title>
        <authorList>
            <person name="Tang S."/>
            <person name="Feng Y."/>
        </authorList>
    </citation>
    <scope>NUCLEOTIDE SEQUENCE [LARGE SCALE GENOMIC DNA]</scope>
    <source>
        <strain evidence="14 15">YIM 75000</strain>
    </source>
</reference>
<feature type="region of interest" description="Disordered" evidence="10">
    <location>
        <begin position="140"/>
        <end position="180"/>
    </location>
</feature>
<evidence type="ECO:0000259" key="13">
    <source>
        <dbReference type="Pfam" id="PF20774"/>
    </source>
</evidence>
<dbReference type="RefSeq" id="WP_119949478.1">
    <property type="nucleotide sequence ID" value="NZ_QZEZ01000002.1"/>
</dbReference>
<sequence>MRKISAGLVSLALASGTGVALGTPAATAAPSVGGAVTAAGAAGARVEDELPNALEDKRRALREAGLTKVLNGEARPEKRGSSTVVKVGEGNASSVASAGGRATAKAAKAKGQGEVDQYVELSREKTDKVFVILAEFGNQRHPDFPDVDTDPDTPGPTTFDGPLHNSIPQPDRSQDNSTPWQEDFDREYYQDLYFGEGDGVESLKTYYERQSSGRYSVDGTVSDWVKVPYNEARYGREDATTWNLIQDALAAWVKDQRAQGRTAAQIKADIAEYDQWDRYDHDGDGDFDEPDGYIDHFQIIHAGGDEADGDPYQGEDAIWSHRWYAFNTDAGITGPATNKLGGTQIGRTGVWVGDYTIQAENGGLSTVAHEYGHDLGLPDHYDTSGPGSANENGVNWWTLMAQSRVSAPGDQAIGTRAPDLGAWDKLQLGWLDYEVVPAGRKRVVDLGPHEYNSAKAQGIVVPLPKKEVTRELGEPASGESFFWSGQGDDLSNTMTRELDLTGATTASMSLKARFDIEGNEEDGYYDYLYAQASFDGGENWTSLDGTVDGVPFIRDASGQPAISNTSGGEWLDVVVPMDAAAGQTPLFRFLYRTDGGVAPVGFFADDIVVTKDGETVLEDGAEEGGEGWTLDGFTVTTGTEVDQYDNYYIASHRTYVSYDRYLQSGPYNFGWASTRPDWVEHFPYEDGLLVSYWDTSQADNNTSQHPGEGLILPVDAHPQPFYNLQGQPWRPRINGYDAPFSLDRPASFTLHLNGQPSWIRGQAAQPVFDDRRSYWSEEQPTASVKVPNAGVRMQVVQQNGTSMRVRITSTK</sequence>
<gene>
    <name evidence="14" type="ORF">D5H78_05680</name>
</gene>
<organism evidence="14 15">
    <name type="scientific">Vallicoccus soli</name>
    <dbReference type="NCBI Taxonomy" id="2339232"/>
    <lineage>
        <taxon>Bacteria</taxon>
        <taxon>Bacillati</taxon>
        <taxon>Actinomycetota</taxon>
        <taxon>Actinomycetes</taxon>
        <taxon>Motilibacterales</taxon>
        <taxon>Vallicoccaceae</taxon>
        <taxon>Vallicoccus</taxon>
    </lineage>
</organism>
<protein>
    <submittedName>
        <fullName evidence="14">M6 family metalloprotease domain-containing protein</fullName>
    </submittedName>
</protein>
<comment type="cofactor">
    <cofactor evidence="1">
        <name>Zn(2+)</name>
        <dbReference type="ChEBI" id="CHEBI:29105"/>
    </cofactor>
</comment>
<dbReference type="AlphaFoldDB" id="A0A3A3ZL19"/>
<feature type="chain" id="PRO_5017222205" evidence="11">
    <location>
        <begin position="29"/>
        <end position="811"/>
    </location>
</feature>
<dbReference type="InterPro" id="IPR008757">
    <property type="entry name" value="Peptidase_M6-like_domain"/>
</dbReference>
<dbReference type="InterPro" id="IPR012300">
    <property type="entry name" value="Pept_M6_InhA"/>
</dbReference>
<evidence type="ECO:0000256" key="8">
    <source>
        <dbReference type="ARBA" id="ARBA00022833"/>
    </source>
</evidence>
<evidence type="ECO:0000256" key="5">
    <source>
        <dbReference type="ARBA" id="ARBA00022723"/>
    </source>
</evidence>
<comment type="subcellular location">
    <subcellularLocation>
        <location evidence="2">Secreted</location>
    </subcellularLocation>
</comment>
<feature type="domain" description="Peptidase M6-like" evidence="12">
    <location>
        <begin position="117"/>
        <end position="430"/>
    </location>
</feature>
<dbReference type="Pfam" id="PF20773">
    <property type="entry name" value="InhA-like_MAM"/>
    <property type="match status" value="1"/>
</dbReference>
<keyword evidence="4 14" id="KW-0645">Protease</keyword>
<evidence type="ECO:0000259" key="12">
    <source>
        <dbReference type="Pfam" id="PF05547"/>
    </source>
</evidence>
<proteinExistence type="predicted"/>
<evidence type="ECO:0000256" key="1">
    <source>
        <dbReference type="ARBA" id="ARBA00001947"/>
    </source>
</evidence>
<evidence type="ECO:0000256" key="7">
    <source>
        <dbReference type="ARBA" id="ARBA00022801"/>
    </source>
</evidence>
<dbReference type="GO" id="GO:0046872">
    <property type="term" value="F:metal ion binding"/>
    <property type="evidence" value="ECO:0007669"/>
    <property type="project" value="UniProtKB-KW"/>
</dbReference>
<dbReference type="GO" id="GO:0008237">
    <property type="term" value="F:metallopeptidase activity"/>
    <property type="evidence" value="ECO:0007669"/>
    <property type="project" value="UniProtKB-KW"/>
</dbReference>
<dbReference type="PANTHER" id="PTHR13062">
    <property type="entry name" value="COLLAGENASE"/>
    <property type="match status" value="1"/>
</dbReference>
<evidence type="ECO:0000256" key="4">
    <source>
        <dbReference type="ARBA" id="ARBA00022670"/>
    </source>
</evidence>
<dbReference type="Pfam" id="PF05547">
    <property type="entry name" value="Peptidase_M6"/>
    <property type="match status" value="1"/>
</dbReference>
<evidence type="ECO:0000256" key="2">
    <source>
        <dbReference type="ARBA" id="ARBA00004613"/>
    </source>
</evidence>
<evidence type="ECO:0000256" key="9">
    <source>
        <dbReference type="ARBA" id="ARBA00023049"/>
    </source>
</evidence>
<evidence type="ECO:0000256" key="11">
    <source>
        <dbReference type="SAM" id="SignalP"/>
    </source>
</evidence>
<feature type="domain" description="Immune inhibitor A-like metallopeptidase VEG" evidence="13">
    <location>
        <begin position="642"/>
        <end position="799"/>
    </location>
</feature>
<name>A0A3A3ZL19_9ACTN</name>
<dbReference type="Gene3D" id="2.60.120.260">
    <property type="entry name" value="Galactose-binding domain-like"/>
    <property type="match status" value="1"/>
</dbReference>
<evidence type="ECO:0000256" key="3">
    <source>
        <dbReference type="ARBA" id="ARBA00022525"/>
    </source>
</evidence>
<dbReference type="SUPFAM" id="SSF55486">
    <property type="entry name" value="Metalloproteases ('zincins'), catalytic domain"/>
    <property type="match status" value="1"/>
</dbReference>
<dbReference type="GO" id="GO:0005576">
    <property type="term" value="C:extracellular region"/>
    <property type="evidence" value="ECO:0007669"/>
    <property type="project" value="UniProtKB-SubCell"/>
</dbReference>
<dbReference type="GO" id="GO:0006508">
    <property type="term" value="P:proteolysis"/>
    <property type="evidence" value="ECO:0007669"/>
    <property type="project" value="UniProtKB-KW"/>
</dbReference>
<evidence type="ECO:0000256" key="10">
    <source>
        <dbReference type="SAM" id="MobiDB-lite"/>
    </source>
</evidence>
<keyword evidence="8" id="KW-0862">Zinc</keyword>
<dbReference type="EMBL" id="QZEZ01000002">
    <property type="protein sequence ID" value="RJK96762.1"/>
    <property type="molecule type" value="Genomic_DNA"/>
</dbReference>
<keyword evidence="9 14" id="KW-0482">Metalloprotease</keyword>
<dbReference type="PIRSF" id="PIRSF007519">
    <property type="entry name" value="Protease_InhA"/>
    <property type="match status" value="1"/>
</dbReference>
<keyword evidence="7" id="KW-0378">Hydrolase</keyword>
<evidence type="ECO:0000313" key="14">
    <source>
        <dbReference type="EMBL" id="RJK96762.1"/>
    </source>
</evidence>
<accession>A0A3A3ZL19</accession>
<evidence type="ECO:0000313" key="15">
    <source>
        <dbReference type="Proteomes" id="UP000265614"/>
    </source>
</evidence>
<comment type="caution">
    <text evidence="14">The sequence shown here is derived from an EMBL/GenBank/DDBJ whole genome shotgun (WGS) entry which is preliminary data.</text>
</comment>